<evidence type="ECO:0000256" key="3">
    <source>
        <dbReference type="ARBA" id="ARBA00023163"/>
    </source>
</evidence>
<dbReference type="InterPro" id="IPR000835">
    <property type="entry name" value="HTH_MarR-typ"/>
</dbReference>
<dbReference type="InterPro" id="IPR023187">
    <property type="entry name" value="Tscrpt_reg_MarR-type_CS"/>
</dbReference>
<sequence>MKTKSALIADINALLGAVKDKFEDDEDGDAERDYMIERCPPRLRESLRTLPTLALHLLAHLEGDPTGVVGLAARSGQLKGTVSKQVQRLVEAGLVMRTPVPGNRKEVELALTDDGELVARAHDDMHVEMAAGVGDFLSRYAKADLEVLATVLSDLLAARRVGVRLTPPTAASESVPLRGSAR</sequence>
<proteinExistence type="predicted"/>
<evidence type="ECO:0000256" key="2">
    <source>
        <dbReference type="ARBA" id="ARBA00023125"/>
    </source>
</evidence>
<protein>
    <submittedName>
        <fullName evidence="5">Putative transcriptional regulator, MarR family protein</fullName>
    </submittedName>
</protein>
<evidence type="ECO:0000256" key="1">
    <source>
        <dbReference type="ARBA" id="ARBA00023015"/>
    </source>
</evidence>
<dbReference type="Gene3D" id="1.10.10.10">
    <property type="entry name" value="Winged helix-like DNA-binding domain superfamily/Winged helix DNA-binding domain"/>
    <property type="match status" value="1"/>
</dbReference>
<dbReference type="GO" id="GO:0003677">
    <property type="term" value="F:DNA binding"/>
    <property type="evidence" value="ECO:0007669"/>
    <property type="project" value="UniProtKB-KW"/>
</dbReference>
<organism evidence="5 6">
    <name type="scientific">Mycolicibacterium sediminis</name>
    <dbReference type="NCBI Taxonomy" id="1286180"/>
    <lineage>
        <taxon>Bacteria</taxon>
        <taxon>Bacillati</taxon>
        <taxon>Actinomycetota</taxon>
        <taxon>Actinomycetes</taxon>
        <taxon>Mycobacteriales</taxon>
        <taxon>Mycobacteriaceae</taxon>
        <taxon>Mycolicibacterium</taxon>
    </lineage>
</organism>
<dbReference type="PROSITE" id="PS50995">
    <property type="entry name" value="HTH_MARR_2"/>
    <property type="match status" value="1"/>
</dbReference>
<keyword evidence="1" id="KW-0805">Transcription regulation</keyword>
<evidence type="ECO:0000313" key="6">
    <source>
        <dbReference type="Proteomes" id="UP000467193"/>
    </source>
</evidence>
<dbReference type="EMBL" id="AP022588">
    <property type="protein sequence ID" value="BBY25950.1"/>
    <property type="molecule type" value="Genomic_DNA"/>
</dbReference>
<dbReference type="SUPFAM" id="SSF46785">
    <property type="entry name" value="Winged helix' DNA-binding domain"/>
    <property type="match status" value="1"/>
</dbReference>
<name>A0A7I7QIK0_9MYCO</name>
<dbReference type="RefSeq" id="WP_163795061.1">
    <property type="nucleotide sequence ID" value="NZ_AP022588.1"/>
</dbReference>
<keyword evidence="3" id="KW-0804">Transcription</keyword>
<gene>
    <name evidence="5" type="ORF">MSEDJ_00460</name>
</gene>
<dbReference type="AlphaFoldDB" id="A0A7I7QIK0"/>
<dbReference type="PROSITE" id="PS01117">
    <property type="entry name" value="HTH_MARR_1"/>
    <property type="match status" value="1"/>
</dbReference>
<dbReference type="InterPro" id="IPR036390">
    <property type="entry name" value="WH_DNA-bd_sf"/>
</dbReference>
<evidence type="ECO:0000313" key="5">
    <source>
        <dbReference type="EMBL" id="BBY25950.1"/>
    </source>
</evidence>
<dbReference type="KEGG" id="msei:MSEDJ_00460"/>
<keyword evidence="2" id="KW-0238">DNA-binding</keyword>
<reference evidence="5 6" key="1">
    <citation type="journal article" date="2019" name="Emerg. Microbes Infect.">
        <title>Comprehensive subspecies identification of 175 nontuberculous mycobacteria species based on 7547 genomic profiles.</title>
        <authorList>
            <person name="Matsumoto Y."/>
            <person name="Kinjo T."/>
            <person name="Motooka D."/>
            <person name="Nabeya D."/>
            <person name="Jung N."/>
            <person name="Uechi K."/>
            <person name="Horii T."/>
            <person name="Iida T."/>
            <person name="Fujita J."/>
            <person name="Nakamura S."/>
        </authorList>
    </citation>
    <scope>NUCLEOTIDE SEQUENCE [LARGE SCALE GENOMIC DNA]</scope>
    <source>
        <strain evidence="5 6">JCM 17899</strain>
    </source>
</reference>
<feature type="domain" description="HTH marR-type" evidence="4">
    <location>
        <begin position="4"/>
        <end position="157"/>
    </location>
</feature>
<evidence type="ECO:0000259" key="4">
    <source>
        <dbReference type="PROSITE" id="PS50995"/>
    </source>
</evidence>
<accession>A0A7I7QIK0</accession>
<dbReference type="Pfam" id="PF12802">
    <property type="entry name" value="MarR_2"/>
    <property type="match status" value="1"/>
</dbReference>
<keyword evidence="6" id="KW-1185">Reference proteome</keyword>
<dbReference type="Proteomes" id="UP000467193">
    <property type="component" value="Chromosome"/>
</dbReference>
<dbReference type="InterPro" id="IPR036388">
    <property type="entry name" value="WH-like_DNA-bd_sf"/>
</dbReference>
<dbReference type="SMART" id="SM00347">
    <property type="entry name" value="HTH_MARR"/>
    <property type="match status" value="1"/>
</dbReference>
<dbReference type="GO" id="GO:0003700">
    <property type="term" value="F:DNA-binding transcription factor activity"/>
    <property type="evidence" value="ECO:0007669"/>
    <property type="project" value="InterPro"/>
</dbReference>